<organism evidence="1 2">
    <name type="scientific">Candidatus Moanibacter tarae</name>
    <dbReference type="NCBI Taxonomy" id="2200854"/>
    <lineage>
        <taxon>Bacteria</taxon>
        <taxon>Pseudomonadati</taxon>
        <taxon>Verrucomicrobiota</taxon>
        <taxon>Opitutia</taxon>
        <taxon>Puniceicoccales</taxon>
        <taxon>Puniceicoccales incertae sedis</taxon>
        <taxon>Candidatus Moanibacter</taxon>
    </lineage>
</organism>
<dbReference type="EMBL" id="CP029803">
    <property type="protein sequence ID" value="AWT59219.1"/>
    <property type="molecule type" value="Genomic_DNA"/>
</dbReference>
<dbReference type="KEGG" id="mtar:DF168_00400"/>
<dbReference type="SUPFAM" id="SSF51197">
    <property type="entry name" value="Clavaminate synthase-like"/>
    <property type="match status" value="1"/>
</dbReference>
<reference evidence="1 2" key="1">
    <citation type="submission" date="2018-06" db="EMBL/GenBank/DDBJ databases">
        <title>Draft Genome Sequence of a Novel Marine Bacterium Related to the Verrucomicrobia.</title>
        <authorList>
            <person name="Vosseberg J."/>
            <person name="Martijn J."/>
            <person name="Ettema T.J.G."/>
        </authorList>
    </citation>
    <scope>NUCLEOTIDE SEQUENCE [LARGE SCALE GENOMIC DNA]</scope>
    <source>
        <strain evidence="1">TARA_B100001123</strain>
    </source>
</reference>
<dbReference type="AlphaFoldDB" id="A0A2Z4ABA5"/>
<gene>
    <name evidence="1" type="ORF">DF168_00400</name>
</gene>
<dbReference type="Gene3D" id="2.60.120.620">
    <property type="entry name" value="q2cbj1_9rhob like domain"/>
    <property type="match status" value="1"/>
</dbReference>
<dbReference type="InterPro" id="IPR008775">
    <property type="entry name" value="Phytyl_CoA_dOase-like"/>
</dbReference>
<accession>A0A2Z4ABA5</accession>
<evidence type="ECO:0000313" key="2">
    <source>
        <dbReference type="Proteomes" id="UP000247465"/>
    </source>
</evidence>
<name>A0A2Z4ABA5_9BACT</name>
<dbReference type="GO" id="GO:0016706">
    <property type="term" value="F:2-oxoglutarate-dependent dioxygenase activity"/>
    <property type="evidence" value="ECO:0007669"/>
    <property type="project" value="UniProtKB-ARBA"/>
</dbReference>
<evidence type="ECO:0000313" key="1">
    <source>
        <dbReference type="EMBL" id="AWT59219.1"/>
    </source>
</evidence>
<dbReference type="Proteomes" id="UP000247465">
    <property type="component" value="Chromosome"/>
</dbReference>
<dbReference type="Pfam" id="PF05721">
    <property type="entry name" value="PhyH"/>
    <property type="match status" value="1"/>
</dbReference>
<sequence>MITILVMDIRCLDYQLSDVEAERFLKDGFLMIDNVLEEDHVGKLVDVADRLFKEERERLRIGPGDRINLLDFIGKDDSFLGLLDYYKTFPKVWGLLNWHIQLYHSHMTYTPVEPEGRSLENDGLGLGWHQDSDRINSDLATNPRPMISVKVAFFLTDTSMPGRGNFYVIPGSQYTNDFPGRHRNEVVEGAVPVLAPAGSAVIFDRRLWHSGSSNYWTQPRQVLFFGYSFRWLRPRDDMTVDHYLESCDPIRQQLLGVSRSGGHGYTSPTPEDVPLKDWLEEHAGLKGVD</sequence>
<proteinExistence type="predicted"/>
<evidence type="ECO:0008006" key="3">
    <source>
        <dbReference type="Google" id="ProtNLM"/>
    </source>
</evidence>
<protein>
    <recommendedName>
        <fullName evidence="3">Ectoine dioxygenase</fullName>
    </recommendedName>
</protein>